<comment type="caution">
    <text evidence="1">The sequence shown here is derived from an EMBL/GenBank/DDBJ whole genome shotgun (WGS) entry which is preliminary data.</text>
</comment>
<name>A0AAV4TIK7_CAEEX</name>
<protein>
    <recommendedName>
        <fullName evidence="3">Transposase</fullName>
    </recommendedName>
</protein>
<dbReference type="EMBL" id="BPLR01011420">
    <property type="protein sequence ID" value="GIY46453.1"/>
    <property type="molecule type" value="Genomic_DNA"/>
</dbReference>
<reference evidence="1 2" key="1">
    <citation type="submission" date="2021-06" db="EMBL/GenBank/DDBJ databases">
        <title>Caerostris extrusa draft genome.</title>
        <authorList>
            <person name="Kono N."/>
            <person name="Arakawa K."/>
        </authorList>
    </citation>
    <scope>NUCLEOTIDE SEQUENCE [LARGE SCALE GENOMIC DNA]</scope>
</reference>
<gene>
    <name evidence="1" type="ORF">CEXT_340051</name>
</gene>
<proteinExistence type="predicted"/>
<accession>A0AAV4TIK7</accession>
<organism evidence="1 2">
    <name type="scientific">Caerostris extrusa</name>
    <name type="common">Bark spider</name>
    <name type="synonym">Caerostris bankana</name>
    <dbReference type="NCBI Taxonomy" id="172846"/>
    <lineage>
        <taxon>Eukaryota</taxon>
        <taxon>Metazoa</taxon>
        <taxon>Ecdysozoa</taxon>
        <taxon>Arthropoda</taxon>
        <taxon>Chelicerata</taxon>
        <taxon>Arachnida</taxon>
        <taxon>Araneae</taxon>
        <taxon>Araneomorphae</taxon>
        <taxon>Entelegynae</taxon>
        <taxon>Araneoidea</taxon>
        <taxon>Araneidae</taxon>
        <taxon>Caerostris</taxon>
    </lineage>
</organism>
<dbReference type="Proteomes" id="UP001054945">
    <property type="component" value="Unassembled WGS sequence"/>
</dbReference>
<evidence type="ECO:0000313" key="2">
    <source>
        <dbReference type="Proteomes" id="UP001054945"/>
    </source>
</evidence>
<evidence type="ECO:0000313" key="1">
    <source>
        <dbReference type="EMBL" id="GIY46453.1"/>
    </source>
</evidence>
<sequence length="67" mass="7533">MCTQCALEKEKNQQTVFRNPSRIMTDTGTAFTSNGFHDYCKTEESDHVAVTTGVSRAMVKLNVFTKQ</sequence>
<dbReference type="AlphaFoldDB" id="A0AAV4TIK7"/>
<evidence type="ECO:0008006" key="3">
    <source>
        <dbReference type="Google" id="ProtNLM"/>
    </source>
</evidence>
<keyword evidence="2" id="KW-1185">Reference proteome</keyword>